<evidence type="ECO:0000256" key="5">
    <source>
        <dbReference type="ARBA" id="ARBA00022801"/>
    </source>
</evidence>
<dbReference type="OrthoDB" id="272271at2759"/>
<reference evidence="8 9" key="1">
    <citation type="submission" date="2015-01" db="EMBL/GenBank/DDBJ databases">
        <title>The Genome Sequence of Exophiala sideris CBS121828.</title>
        <authorList>
            <consortium name="The Broad Institute Genomics Platform"/>
            <person name="Cuomo C."/>
            <person name="de Hoog S."/>
            <person name="Gorbushina A."/>
            <person name="Stielow B."/>
            <person name="Teixiera M."/>
            <person name="Abouelleil A."/>
            <person name="Chapman S.B."/>
            <person name="Priest M."/>
            <person name="Young S.K."/>
            <person name="Wortman J."/>
            <person name="Nusbaum C."/>
            <person name="Birren B."/>
        </authorList>
    </citation>
    <scope>NUCLEOTIDE SEQUENCE [LARGE SCALE GENOMIC DNA]</scope>
    <source>
        <strain evidence="8 9">CBS 121828</strain>
    </source>
</reference>
<evidence type="ECO:0000256" key="4">
    <source>
        <dbReference type="ARBA" id="ARBA00022723"/>
    </source>
</evidence>
<dbReference type="AlphaFoldDB" id="A0A0D1Z6U6"/>
<dbReference type="Proteomes" id="UP000053599">
    <property type="component" value="Unassembled WGS sequence"/>
</dbReference>
<organism evidence="8 9">
    <name type="scientific">Exophiala sideris</name>
    <dbReference type="NCBI Taxonomy" id="1016849"/>
    <lineage>
        <taxon>Eukaryota</taxon>
        <taxon>Fungi</taxon>
        <taxon>Dikarya</taxon>
        <taxon>Ascomycota</taxon>
        <taxon>Pezizomycotina</taxon>
        <taxon>Eurotiomycetes</taxon>
        <taxon>Chaetothyriomycetidae</taxon>
        <taxon>Chaetothyriales</taxon>
        <taxon>Herpotrichiellaceae</taxon>
        <taxon>Exophiala</taxon>
    </lineage>
</organism>
<comment type="similarity">
    <text evidence="2">Belongs to the metallo-dependent hydrolases superfamily. Adenosine and AMP deaminases family.</text>
</comment>
<dbReference type="InterPro" id="IPR032466">
    <property type="entry name" value="Metal_Hydrolase"/>
</dbReference>
<accession>A0A0D1Z6U6</accession>
<dbReference type="GO" id="GO:0005829">
    <property type="term" value="C:cytosol"/>
    <property type="evidence" value="ECO:0007669"/>
    <property type="project" value="TreeGrafter"/>
</dbReference>
<evidence type="ECO:0000256" key="3">
    <source>
        <dbReference type="ARBA" id="ARBA00018099"/>
    </source>
</evidence>
<dbReference type="GO" id="GO:0006146">
    <property type="term" value="P:adenine catabolic process"/>
    <property type="evidence" value="ECO:0007669"/>
    <property type="project" value="TreeGrafter"/>
</dbReference>
<dbReference type="GO" id="GO:0000034">
    <property type="term" value="F:adenine deaminase activity"/>
    <property type="evidence" value="ECO:0007669"/>
    <property type="project" value="TreeGrafter"/>
</dbReference>
<dbReference type="GO" id="GO:0046872">
    <property type="term" value="F:metal ion binding"/>
    <property type="evidence" value="ECO:0007669"/>
    <property type="project" value="UniProtKB-KW"/>
</dbReference>
<dbReference type="InterPro" id="IPR006650">
    <property type="entry name" value="A/AMP_deam_AS"/>
</dbReference>
<evidence type="ECO:0000313" key="9">
    <source>
        <dbReference type="Proteomes" id="UP000053599"/>
    </source>
</evidence>
<proteinExistence type="inferred from homology"/>
<dbReference type="InterPro" id="IPR001365">
    <property type="entry name" value="A_deaminase_dom"/>
</dbReference>
<gene>
    <name evidence="8" type="ORF">PV11_04674</name>
</gene>
<dbReference type="GO" id="GO:0043103">
    <property type="term" value="P:hypoxanthine salvage"/>
    <property type="evidence" value="ECO:0007669"/>
    <property type="project" value="TreeGrafter"/>
</dbReference>
<dbReference type="STRING" id="1016849.A0A0D1Z6U6"/>
<evidence type="ECO:0000256" key="6">
    <source>
        <dbReference type="ARBA" id="ARBA00022833"/>
    </source>
</evidence>
<dbReference type="Pfam" id="PF00962">
    <property type="entry name" value="A_deaminase"/>
    <property type="match status" value="1"/>
</dbReference>
<comment type="cofactor">
    <cofactor evidence="1">
        <name>Zn(2+)</name>
        <dbReference type="ChEBI" id="CHEBI:29105"/>
    </cofactor>
</comment>
<evidence type="ECO:0000313" key="8">
    <source>
        <dbReference type="EMBL" id="KIV82573.1"/>
    </source>
</evidence>
<dbReference type="PANTHER" id="PTHR43114:SF7">
    <property type="entry name" value="ADENOSINE DEAMINASE DOMAIN-CONTAINING PROTEIN"/>
    <property type="match status" value="1"/>
</dbReference>
<dbReference type="PANTHER" id="PTHR43114">
    <property type="entry name" value="ADENINE DEAMINASE"/>
    <property type="match status" value="1"/>
</dbReference>
<dbReference type="Gene3D" id="3.20.20.140">
    <property type="entry name" value="Metal-dependent hydrolases"/>
    <property type="match status" value="1"/>
</dbReference>
<dbReference type="HOGENOM" id="CLU_039228_7_0_1"/>
<sequence>MGIEEALGVDLREKLKDDLLAADHKFELAIPKVELHVHIEGTITAELRWKFTQRNGTKLRIAKNGPELKSLEEVQAAMDLLRPDPSRMENNKEETFQFFEAYFEGFECLKTKEDYFDLAMHYFEHAATMNVRYVEIFWDPQGHTSRGISWSVMMEGFREASKQAEEKLNVNSGWIMCFLRDLSTKSAMEHYKAALPYRDIIVGIGLDSNEMDRPPMLFDEVFSLARRDGFKLTMHCDVGSKNTHQHIRQAASVVAGKGLDRIDHGLNAAEDQGLVDLILKQDVGMTICPWSYLRHETYTELGPRIRRLYDAGVKVSINSDDPAYMEDCWILHNILLVKYLCGFDDKDVVVLARNAVKTSWAQQGVKENILQEIDLVYDRFHPGR</sequence>
<dbReference type="NCBIfam" id="TIGR01430">
    <property type="entry name" value="aden_deam"/>
    <property type="match status" value="1"/>
</dbReference>
<keyword evidence="6" id="KW-0862">Zinc</keyword>
<feature type="domain" description="Adenosine deaminase" evidence="7">
    <location>
        <begin position="31"/>
        <end position="374"/>
    </location>
</feature>
<evidence type="ECO:0000259" key="7">
    <source>
        <dbReference type="Pfam" id="PF00962"/>
    </source>
</evidence>
<protein>
    <recommendedName>
        <fullName evidence="3">Adenosine deaminase</fullName>
    </recommendedName>
</protein>
<dbReference type="SUPFAM" id="SSF51556">
    <property type="entry name" value="Metallo-dependent hydrolases"/>
    <property type="match status" value="1"/>
</dbReference>
<dbReference type="PROSITE" id="PS00485">
    <property type="entry name" value="A_DEAMINASE"/>
    <property type="match status" value="1"/>
</dbReference>
<keyword evidence="5" id="KW-0378">Hydrolase</keyword>
<dbReference type="GO" id="GO:0009168">
    <property type="term" value="P:purine ribonucleoside monophosphate biosynthetic process"/>
    <property type="evidence" value="ECO:0007669"/>
    <property type="project" value="InterPro"/>
</dbReference>
<dbReference type="EMBL" id="KN846952">
    <property type="protein sequence ID" value="KIV82573.1"/>
    <property type="molecule type" value="Genomic_DNA"/>
</dbReference>
<evidence type="ECO:0000256" key="2">
    <source>
        <dbReference type="ARBA" id="ARBA00006676"/>
    </source>
</evidence>
<keyword evidence="4" id="KW-0479">Metal-binding</keyword>
<evidence type="ECO:0000256" key="1">
    <source>
        <dbReference type="ARBA" id="ARBA00001947"/>
    </source>
</evidence>
<dbReference type="InterPro" id="IPR006330">
    <property type="entry name" value="Ado/ade_deaminase"/>
</dbReference>
<name>A0A0D1Z6U6_9EURO</name>